<protein>
    <submittedName>
        <fullName evidence="8">DMT family transporter</fullName>
    </submittedName>
</protein>
<dbReference type="InterPro" id="IPR000620">
    <property type="entry name" value="EamA_dom"/>
</dbReference>
<evidence type="ECO:0000259" key="7">
    <source>
        <dbReference type="Pfam" id="PF00892"/>
    </source>
</evidence>
<name>A0A4Q2T1Y8_9HYPH</name>
<dbReference type="PANTHER" id="PTHR32322:SF9">
    <property type="entry name" value="AMINO-ACID METABOLITE EFFLUX PUMP-RELATED"/>
    <property type="match status" value="1"/>
</dbReference>
<dbReference type="GO" id="GO:0016020">
    <property type="term" value="C:membrane"/>
    <property type="evidence" value="ECO:0007669"/>
    <property type="project" value="UniProtKB-SubCell"/>
</dbReference>
<dbReference type="OrthoDB" id="184388at2"/>
<feature type="transmembrane region" description="Helical" evidence="5">
    <location>
        <begin position="258"/>
        <end position="277"/>
    </location>
</feature>
<proteinExistence type="predicted"/>
<dbReference type="EMBL" id="SDVB01000238">
    <property type="protein sequence ID" value="RYC11961.1"/>
    <property type="molecule type" value="Genomic_DNA"/>
</dbReference>
<evidence type="ECO:0000313" key="9">
    <source>
        <dbReference type="Proteomes" id="UP000291088"/>
    </source>
</evidence>
<keyword evidence="6" id="KW-0732">Signal</keyword>
<comment type="caution">
    <text evidence="8">The sequence shown here is derived from an EMBL/GenBank/DDBJ whole genome shotgun (WGS) entry which is preliminary data.</text>
</comment>
<accession>A0A4Q2T1Y8</accession>
<feature type="transmembrane region" description="Helical" evidence="5">
    <location>
        <begin position="233"/>
        <end position="252"/>
    </location>
</feature>
<feature type="transmembrane region" description="Helical" evidence="5">
    <location>
        <begin position="66"/>
        <end position="88"/>
    </location>
</feature>
<dbReference type="AlphaFoldDB" id="A0A4Q2T1Y8"/>
<evidence type="ECO:0000256" key="6">
    <source>
        <dbReference type="SAM" id="SignalP"/>
    </source>
</evidence>
<dbReference type="InterPro" id="IPR050638">
    <property type="entry name" value="AA-Vitamin_Transporters"/>
</dbReference>
<dbReference type="RefSeq" id="WP_129332392.1">
    <property type="nucleotide sequence ID" value="NZ_SDVB01000238.1"/>
</dbReference>
<feature type="transmembrane region" description="Helical" evidence="5">
    <location>
        <begin position="148"/>
        <end position="166"/>
    </location>
</feature>
<reference evidence="8 9" key="1">
    <citation type="submission" date="2019-01" db="EMBL/GenBank/DDBJ databases">
        <authorList>
            <person name="Deng T."/>
        </authorList>
    </citation>
    <scope>NUCLEOTIDE SEQUENCE [LARGE SCALE GENOMIC DNA]</scope>
    <source>
        <strain evidence="8 9">F8825</strain>
    </source>
</reference>
<dbReference type="InterPro" id="IPR037185">
    <property type="entry name" value="EmrE-like"/>
</dbReference>
<keyword evidence="9" id="KW-1185">Reference proteome</keyword>
<sequence>MKSTAALTLAAMIAFAANSLLARLALGAGSIDAASYTALRIVSGAAFLFFVISRRPGQVRMQEIPGNWLAATALFAYAMAFSLSYLMLGAATGALILFSSVQATMVGYSLARGDSLSLRELAGFTIAFLAFVYLILPGVGRPDLTGSLLMVISGISWGVYTLRGRGSTTPLRDTAGNFLRASAFCLPLALYAIWGGKASESGVLLALASGVVASGLGYSIWYRALTGLTTFQAALVQLSVPVIAAFGAILFLSETLTVRFAIVSPIVLGGIAFAIVAKQRRRV</sequence>
<organism evidence="8 9">
    <name type="scientific">Ciceribacter ferrooxidans</name>
    <dbReference type="NCBI Taxonomy" id="2509717"/>
    <lineage>
        <taxon>Bacteria</taxon>
        <taxon>Pseudomonadati</taxon>
        <taxon>Pseudomonadota</taxon>
        <taxon>Alphaproteobacteria</taxon>
        <taxon>Hyphomicrobiales</taxon>
        <taxon>Rhizobiaceae</taxon>
        <taxon>Ciceribacter</taxon>
    </lineage>
</organism>
<feature type="domain" description="EamA" evidence="7">
    <location>
        <begin position="145"/>
        <end position="274"/>
    </location>
</feature>
<dbReference type="PANTHER" id="PTHR32322">
    <property type="entry name" value="INNER MEMBRANE TRANSPORTER"/>
    <property type="match status" value="1"/>
</dbReference>
<evidence type="ECO:0000256" key="3">
    <source>
        <dbReference type="ARBA" id="ARBA00022989"/>
    </source>
</evidence>
<evidence type="ECO:0000256" key="5">
    <source>
        <dbReference type="SAM" id="Phobius"/>
    </source>
</evidence>
<dbReference type="Pfam" id="PF00892">
    <property type="entry name" value="EamA"/>
    <property type="match status" value="1"/>
</dbReference>
<evidence type="ECO:0000256" key="4">
    <source>
        <dbReference type="ARBA" id="ARBA00023136"/>
    </source>
</evidence>
<feature type="transmembrane region" description="Helical" evidence="5">
    <location>
        <begin position="178"/>
        <end position="196"/>
    </location>
</feature>
<comment type="subcellular location">
    <subcellularLocation>
        <location evidence="1">Membrane</location>
        <topology evidence="1">Multi-pass membrane protein</topology>
    </subcellularLocation>
</comment>
<keyword evidence="3 5" id="KW-1133">Transmembrane helix</keyword>
<feature type="transmembrane region" description="Helical" evidence="5">
    <location>
        <begin position="94"/>
        <end position="111"/>
    </location>
</feature>
<feature type="transmembrane region" description="Helical" evidence="5">
    <location>
        <begin position="118"/>
        <end position="136"/>
    </location>
</feature>
<dbReference type="Proteomes" id="UP000291088">
    <property type="component" value="Unassembled WGS sequence"/>
</dbReference>
<keyword evidence="2 5" id="KW-0812">Transmembrane</keyword>
<dbReference type="SUPFAM" id="SSF103481">
    <property type="entry name" value="Multidrug resistance efflux transporter EmrE"/>
    <property type="match status" value="1"/>
</dbReference>
<feature type="chain" id="PRO_5020212556" evidence="6">
    <location>
        <begin position="17"/>
        <end position="283"/>
    </location>
</feature>
<feature type="transmembrane region" description="Helical" evidence="5">
    <location>
        <begin position="202"/>
        <end position="221"/>
    </location>
</feature>
<evidence type="ECO:0000313" key="8">
    <source>
        <dbReference type="EMBL" id="RYC11961.1"/>
    </source>
</evidence>
<evidence type="ECO:0000256" key="2">
    <source>
        <dbReference type="ARBA" id="ARBA00022692"/>
    </source>
</evidence>
<feature type="transmembrane region" description="Helical" evidence="5">
    <location>
        <begin position="37"/>
        <end position="54"/>
    </location>
</feature>
<evidence type="ECO:0000256" key="1">
    <source>
        <dbReference type="ARBA" id="ARBA00004141"/>
    </source>
</evidence>
<feature type="signal peptide" evidence="6">
    <location>
        <begin position="1"/>
        <end position="16"/>
    </location>
</feature>
<keyword evidence="4 5" id="KW-0472">Membrane</keyword>
<gene>
    <name evidence="8" type="ORF">EUU22_12910</name>
</gene>